<dbReference type="EMBL" id="CCND01000010">
    <property type="protein sequence ID" value="CDX53581.1"/>
    <property type="molecule type" value="Genomic_DNA"/>
</dbReference>
<gene>
    <name evidence="1" type="ORF">MPL1032_180051</name>
</gene>
<reference evidence="2" key="1">
    <citation type="submission" date="2014-08" db="EMBL/GenBank/DDBJ databases">
        <authorList>
            <person name="Edwards T."/>
        </authorList>
    </citation>
    <scope>NUCLEOTIDE SEQUENCE [LARGE SCALE GENOMIC DNA]</scope>
</reference>
<evidence type="ECO:0000313" key="2">
    <source>
        <dbReference type="Proteomes" id="UP000182888"/>
    </source>
</evidence>
<organism evidence="1 2">
    <name type="scientific">Mesorhizobium plurifarium</name>
    <dbReference type="NCBI Taxonomy" id="69974"/>
    <lineage>
        <taxon>Bacteria</taxon>
        <taxon>Pseudomonadati</taxon>
        <taxon>Pseudomonadota</taxon>
        <taxon>Alphaproteobacteria</taxon>
        <taxon>Hyphomicrobiales</taxon>
        <taxon>Phyllobacteriaceae</taxon>
        <taxon>Mesorhizobium</taxon>
    </lineage>
</organism>
<protein>
    <submittedName>
        <fullName evidence="1">Uncharacterized protein</fullName>
    </submittedName>
</protein>
<evidence type="ECO:0000313" key="1">
    <source>
        <dbReference type="EMBL" id="CDX53581.1"/>
    </source>
</evidence>
<proteinExistence type="predicted"/>
<accession>A0A0K2VU74</accession>
<sequence length="51" mass="5599">MREGKHKDGRFPYRYRRIIHLLPQADLAPSTTVAESGSFSASGLVGGQLVQ</sequence>
<name>A0A0K2VU74_MESPL</name>
<dbReference type="Proteomes" id="UP000182888">
    <property type="component" value="Unassembled WGS sequence"/>
</dbReference>
<dbReference type="AlphaFoldDB" id="A0A0K2VU74"/>